<dbReference type="AlphaFoldDB" id="A0A3F3HIY5"/>
<name>A0A3F3HIY5_9LACO</name>
<sequence>MREIKFRAWHKKEQRYLPIMEIHAFNWYVRTYDDKYRAPEFELEQFTGLYDKNGKEIYEDDIVKLHVVILSPDDKVGFIEYSPKFGYCINFGKAIARQEYWAASDKHTIEVIGNIHENKELLEKKQ</sequence>
<dbReference type="Proteomes" id="UP000064514">
    <property type="component" value="Unassembled WGS sequence"/>
</dbReference>
<proteinExistence type="predicted"/>
<dbReference type="InterPro" id="IPR023385">
    <property type="entry name" value="YopX-like_C"/>
</dbReference>
<organism evidence="2">
    <name type="scientific">Fructobacillus tropaeoli</name>
    <dbReference type="NCBI Taxonomy" id="709323"/>
    <lineage>
        <taxon>Bacteria</taxon>
        <taxon>Bacillati</taxon>
        <taxon>Bacillota</taxon>
        <taxon>Bacilli</taxon>
        <taxon>Lactobacillales</taxon>
        <taxon>Lactobacillaceae</taxon>
        <taxon>Fructobacillus</taxon>
    </lineage>
</organism>
<protein>
    <recommendedName>
        <fullName evidence="1">YopX protein domain-containing protein</fullName>
    </recommendedName>
</protein>
<accession>A0A3F3HIY5</accession>
<dbReference type="STRING" id="709323.GCA_001047135_01655"/>
<evidence type="ECO:0000313" key="2">
    <source>
        <dbReference type="EMBL" id="GAP05093.1"/>
    </source>
</evidence>
<dbReference type="RefSeq" id="WP_083994479.1">
    <property type="nucleotide sequence ID" value="NZ_DF968123.1"/>
</dbReference>
<dbReference type="SUPFAM" id="SSF159006">
    <property type="entry name" value="YopX-like"/>
    <property type="match status" value="1"/>
</dbReference>
<dbReference type="NCBIfam" id="TIGR01671">
    <property type="entry name" value="phage_TIGR01671"/>
    <property type="match status" value="1"/>
</dbReference>
<dbReference type="Pfam" id="PF09643">
    <property type="entry name" value="YopX"/>
    <property type="match status" value="1"/>
</dbReference>
<dbReference type="InterPro" id="IPR019096">
    <property type="entry name" value="YopX_protein"/>
</dbReference>
<evidence type="ECO:0000259" key="1">
    <source>
        <dbReference type="Pfam" id="PF09643"/>
    </source>
</evidence>
<reference evidence="2" key="1">
    <citation type="journal article" date="2015" name="BMC Genomics">
        <title>Comparative genomics of Fructobacillus spp. and Leuconostoc spp. reveals niche-specific evolution of Fructobacillus spp.</title>
        <authorList>
            <person name="Endo A."/>
            <person name="Tanizawa Y."/>
            <person name="Tanaka N."/>
            <person name="Maeno S."/>
            <person name="Kumar H."/>
            <person name="Shiwa Y."/>
            <person name="Okada S."/>
            <person name="Yoshikawa H."/>
            <person name="Dicks L."/>
            <person name="Nakagawa J."/>
            <person name="Arita M."/>
        </authorList>
    </citation>
    <scope>NUCLEOTIDE SEQUENCE [LARGE SCALE GENOMIC DNA]</scope>
    <source>
        <strain evidence="2">F214-1</strain>
    </source>
</reference>
<feature type="domain" description="YopX protein" evidence="1">
    <location>
        <begin position="5"/>
        <end position="123"/>
    </location>
</feature>
<dbReference type="EMBL" id="DF968123">
    <property type="protein sequence ID" value="GAP05093.1"/>
    <property type="molecule type" value="Genomic_DNA"/>
</dbReference>
<dbReference type="InterPro" id="IPR010024">
    <property type="entry name" value="CHP16711"/>
</dbReference>
<gene>
    <name evidence="2" type="ORF">FTRO_0460020</name>
</gene>
<dbReference type="Gene3D" id="2.30.30.290">
    <property type="entry name" value="YopX-like domains"/>
    <property type="match status" value="1"/>
</dbReference>